<evidence type="ECO:0000313" key="7">
    <source>
        <dbReference type="EMBL" id="KAJ7376114.1"/>
    </source>
</evidence>
<dbReference type="GO" id="GO:0016787">
    <property type="term" value="F:hydrolase activity"/>
    <property type="evidence" value="ECO:0007669"/>
    <property type="project" value="UniProtKB-KW"/>
</dbReference>
<gene>
    <name evidence="7" type="primary">MCM6_3</name>
    <name evidence="7" type="ORF">OS493_036878</name>
</gene>
<dbReference type="AlphaFoldDB" id="A0A9W9Z827"/>
<feature type="non-terminal residue" evidence="7">
    <location>
        <position position="65"/>
    </location>
</feature>
<dbReference type="InterPro" id="IPR041024">
    <property type="entry name" value="Mcm6_C"/>
</dbReference>
<dbReference type="EC" id="3.6.4.12" evidence="7"/>
<dbReference type="Pfam" id="PF18263">
    <property type="entry name" value="WHD_MCM6"/>
    <property type="match status" value="1"/>
</dbReference>
<keyword evidence="3" id="KW-0235">DNA replication</keyword>
<keyword evidence="4 7" id="KW-0067">ATP-binding</keyword>
<dbReference type="GO" id="GO:0003678">
    <property type="term" value="F:DNA helicase activity"/>
    <property type="evidence" value="ECO:0007669"/>
    <property type="project" value="UniProtKB-EC"/>
</dbReference>
<protein>
    <submittedName>
        <fullName evidence="7">MCM DNA helicase complex subunit mcm6</fullName>
        <ecNumber evidence="7">3.6.4.12</ecNumber>
    </submittedName>
</protein>
<dbReference type="EMBL" id="MU826414">
    <property type="protein sequence ID" value="KAJ7376114.1"/>
    <property type="molecule type" value="Genomic_DNA"/>
</dbReference>
<keyword evidence="8" id="KW-1185">Reference proteome</keyword>
<evidence type="ECO:0000256" key="3">
    <source>
        <dbReference type="ARBA" id="ARBA00022705"/>
    </source>
</evidence>
<evidence type="ECO:0000256" key="1">
    <source>
        <dbReference type="ARBA" id="ARBA00004123"/>
    </source>
</evidence>
<dbReference type="Proteomes" id="UP001163046">
    <property type="component" value="Unassembled WGS sequence"/>
</dbReference>
<keyword evidence="4 7" id="KW-0547">Nucleotide-binding</keyword>
<dbReference type="Gene3D" id="1.20.58.870">
    <property type="match status" value="1"/>
</dbReference>
<evidence type="ECO:0000259" key="6">
    <source>
        <dbReference type="Pfam" id="PF18263"/>
    </source>
</evidence>
<organism evidence="7 8">
    <name type="scientific">Desmophyllum pertusum</name>
    <dbReference type="NCBI Taxonomy" id="174260"/>
    <lineage>
        <taxon>Eukaryota</taxon>
        <taxon>Metazoa</taxon>
        <taxon>Cnidaria</taxon>
        <taxon>Anthozoa</taxon>
        <taxon>Hexacorallia</taxon>
        <taxon>Scleractinia</taxon>
        <taxon>Caryophylliina</taxon>
        <taxon>Caryophylliidae</taxon>
        <taxon>Desmophyllum</taxon>
    </lineage>
</organism>
<accession>A0A9W9Z827</accession>
<dbReference type="GO" id="GO:0005634">
    <property type="term" value="C:nucleus"/>
    <property type="evidence" value="ECO:0007669"/>
    <property type="project" value="UniProtKB-SubCell"/>
</dbReference>
<comment type="similarity">
    <text evidence="2">Belongs to the MCM family.</text>
</comment>
<proteinExistence type="inferred from homology"/>
<name>A0A9W9Z827_9CNID</name>
<keyword evidence="7" id="KW-0378">Hydrolase</keyword>
<reference evidence="7" key="1">
    <citation type="submission" date="2023-01" db="EMBL/GenBank/DDBJ databases">
        <title>Genome assembly of the deep-sea coral Lophelia pertusa.</title>
        <authorList>
            <person name="Herrera S."/>
            <person name="Cordes E."/>
        </authorList>
    </citation>
    <scope>NUCLEOTIDE SEQUENCE</scope>
    <source>
        <strain evidence="7">USNM1676648</strain>
        <tissue evidence="7">Polyp</tissue>
    </source>
</reference>
<evidence type="ECO:0000256" key="4">
    <source>
        <dbReference type="ARBA" id="ARBA00022806"/>
    </source>
</evidence>
<sequence>MARTIARYLRAEEYRASEDDVGLRRSDIVNWYLNTIITEKDIETEEELAEKKTIVDKVLDRLITH</sequence>
<keyword evidence="4 7" id="KW-0347">Helicase</keyword>
<feature type="domain" description="Mcm6 C-terminal winged-helix" evidence="6">
    <location>
        <begin position="1"/>
        <end position="64"/>
    </location>
</feature>
<keyword evidence="5" id="KW-0539">Nucleus</keyword>
<evidence type="ECO:0000256" key="2">
    <source>
        <dbReference type="ARBA" id="ARBA00008010"/>
    </source>
</evidence>
<comment type="subcellular location">
    <subcellularLocation>
        <location evidence="1">Nucleus</location>
    </subcellularLocation>
</comment>
<evidence type="ECO:0000313" key="8">
    <source>
        <dbReference type="Proteomes" id="UP001163046"/>
    </source>
</evidence>
<dbReference type="GO" id="GO:0006260">
    <property type="term" value="P:DNA replication"/>
    <property type="evidence" value="ECO:0007669"/>
    <property type="project" value="UniProtKB-KW"/>
</dbReference>
<comment type="caution">
    <text evidence="7">The sequence shown here is derived from an EMBL/GenBank/DDBJ whole genome shotgun (WGS) entry which is preliminary data.</text>
</comment>
<evidence type="ECO:0000256" key="5">
    <source>
        <dbReference type="ARBA" id="ARBA00023242"/>
    </source>
</evidence>